<feature type="domain" description="Solute-binding protein family 5" evidence="5">
    <location>
        <begin position="79"/>
        <end position="480"/>
    </location>
</feature>
<sequence length="588" mass="66558">MVVLVRRYLAIFCAGLLLVLGLSACSPNQLRNPTAQVSQIIESQLGDPGTFNYALNNSSPNVFGYTYEGLITEDGLTSEIEPAIAESWEVSDDKKSLTFTLKDNLKWSDGEPLTVDDVVFTYNSIYLNPEIQTDIQDILRIGKERKLPKVEKVGPKQVKFTTPEPFAPFLRTMSLGIMPQHALAKTITEKDRDGKPLFLSTWSTNDDPKSVITNGMYTLEEYVSGQRVTFRRNPNYWRQDAEGKKQPYVERLVWKLVDNRDTTLIKFRSGESDIIEPLRPEDFPLLKNEEKRGKFKVYMGEARPVTTFMSFNLNQGKRDGKPVVDPIKSKWFNNTAFRQAVAYAIDRNKMNTNSYRGLGVLINSFISTRSPYSLSPEQGLKVYDYDPEKAKKLLTDAGFKYNGSQLEDSAGNPVEFTLMTNSSNTLRVSLIAQIKQDLADIGIKVNLNPINFNTLIEKIGNTYDWQAYLLAFGSGPEPHYLSHVWQPDGASHGFNQRAEGGTKMLEGQQVSDWEKEMGRLYTQGATELDDAKRREIYGKVQQIGQEQLPWIPLVVERIMAVGRNKVEGVRYPESGGITWNIHELRVAE</sequence>
<gene>
    <name evidence="6" type="ORF">IQ266_13680</name>
</gene>
<dbReference type="InterPro" id="IPR039424">
    <property type="entry name" value="SBP_5"/>
</dbReference>
<dbReference type="AlphaFoldDB" id="A0A928Z4V2"/>
<organism evidence="6 7">
    <name type="scientific">Romeriopsis navalis LEGE 11480</name>
    <dbReference type="NCBI Taxonomy" id="2777977"/>
    <lineage>
        <taxon>Bacteria</taxon>
        <taxon>Bacillati</taxon>
        <taxon>Cyanobacteriota</taxon>
        <taxon>Cyanophyceae</taxon>
        <taxon>Leptolyngbyales</taxon>
        <taxon>Leptolyngbyaceae</taxon>
        <taxon>Romeriopsis</taxon>
        <taxon>Romeriopsis navalis</taxon>
    </lineage>
</organism>
<comment type="similarity">
    <text evidence="2">Belongs to the bacterial solute-binding protein 5 family.</text>
</comment>
<evidence type="ECO:0000256" key="4">
    <source>
        <dbReference type="ARBA" id="ARBA00022729"/>
    </source>
</evidence>
<dbReference type="InterPro" id="IPR030678">
    <property type="entry name" value="Peptide/Ni-bd"/>
</dbReference>
<reference evidence="6" key="1">
    <citation type="submission" date="2020-10" db="EMBL/GenBank/DDBJ databases">
        <authorList>
            <person name="Castelo-Branco R."/>
            <person name="Eusebio N."/>
            <person name="Adriana R."/>
            <person name="Vieira A."/>
            <person name="Brugerolle De Fraissinette N."/>
            <person name="Rezende De Castro R."/>
            <person name="Schneider M.P."/>
            <person name="Vasconcelos V."/>
            <person name="Leao P.N."/>
        </authorList>
    </citation>
    <scope>NUCLEOTIDE SEQUENCE</scope>
    <source>
        <strain evidence="6">LEGE 11480</strain>
    </source>
</reference>
<evidence type="ECO:0000256" key="1">
    <source>
        <dbReference type="ARBA" id="ARBA00004193"/>
    </source>
</evidence>
<accession>A0A928Z4V2</accession>
<evidence type="ECO:0000256" key="2">
    <source>
        <dbReference type="ARBA" id="ARBA00005695"/>
    </source>
</evidence>
<dbReference type="GO" id="GO:0015833">
    <property type="term" value="P:peptide transport"/>
    <property type="evidence" value="ECO:0007669"/>
    <property type="project" value="TreeGrafter"/>
</dbReference>
<dbReference type="RefSeq" id="WP_264325611.1">
    <property type="nucleotide sequence ID" value="NZ_JADEXQ010000044.1"/>
</dbReference>
<keyword evidence="4" id="KW-0732">Signal</keyword>
<evidence type="ECO:0000313" key="7">
    <source>
        <dbReference type="Proteomes" id="UP000625316"/>
    </source>
</evidence>
<evidence type="ECO:0000259" key="5">
    <source>
        <dbReference type="Pfam" id="PF00496"/>
    </source>
</evidence>
<dbReference type="Pfam" id="PF00496">
    <property type="entry name" value="SBP_bac_5"/>
    <property type="match status" value="1"/>
</dbReference>
<dbReference type="PROSITE" id="PS01040">
    <property type="entry name" value="SBP_BACTERIAL_5"/>
    <property type="match status" value="1"/>
</dbReference>
<dbReference type="PIRSF" id="PIRSF002741">
    <property type="entry name" value="MppA"/>
    <property type="match status" value="1"/>
</dbReference>
<dbReference type="PANTHER" id="PTHR30290">
    <property type="entry name" value="PERIPLASMIC BINDING COMPONENT OF ABC TRANSPORTER"/>
    <property type="match status" value="1"/>
</dbReference>
<dbReference type="GO" id="GO:1904680">
    <property type="term" value="F:peptide transmembrane transporter activity"/>
    <property type="evidence" value="ECO:0007669"/>
    <property type="project" value="TreeGrafter"/>
</dbReference>
<dbReference type="SUPFAM" id="SSF53850">
    <property type="entry name" value="Periplasmic binding protein-like II"/>
    <property type="match status" value="1"/>
</dbReference>
<name>A0A928Z4V2_9CYAN</name>
<dbReference type="Gene3D" id="3.40.190.10">
    <property type="entry name" value="Periplasmic binding protein-like II"/>
    <property type="match status" value="1"/>
</dbReference>
<dbReference type="CDD" id="cd08500">
    <property type="entry name" value="PBP2_NikA_DppA_OppA_like_4"/>
    <property type="match status" value="1"/>
</dbReference>
<dbReference type="FunFam" id="3.90.76.10:FF:000004">
    <property type="entry name" value="Peptide ABC transporter substrate-binding protein"/>
    <property type="match status" value="1"/>
</dbReference>
<comment type="caution">
    <text evidence="6">The sequence shown here is derived from an EMBL/GenBank/DDBJ whole genome shotgun (WGS) entry which is preliminary data.</text>
</comment>
<dbReference type="GO" id="GO:0043190">
    <property type="term" value="C:ATP-binding cassette (ABC) transporter complex"/>
    <property type="evidence" value="ECO:0007669"/>
    <property type="project" value="InterPro"/>
</dbReference>
<evidence type="ECO:0000256" key="3">
    <source>
        <dbReference type="ARBA" id="ARBA00022448"/>
    </source>
</evidence>
<dbReference type="PROSITE" id="PS51257">
    <property type="entry name" value="PROKAR_LIPOPROTEIN"/>
    <property type="match status" value="1"/>
</dbReference>
<dbReference type="PANTHER" id="PTHR30290:SF9">
    <property type="entry name" value="OLIGOPEPTIDE-BINDING PROTEIN APPA"/>
    <property type="match status" value="1"/>
</dbReference>
<proteinExistence type="inferred from homology"/>
<keyword evidence="3" id="KW-0813">Transport</keyword>
<keyword evidence="7" id="KW-1185">Reference proteome</keyword>
<comment type="subcellular location">
    <subcellularLocation>
        <location evidence="1">Cell membrane</location>
        <topology evidence="1">Lipid-anchor</topology>
    </subcellularLocation>
</comment>
<dbReference type="Gene3D" id="3.10.105.10">
    <property type="entry name" value="Dipeptide-binding Protein, Domain 3"/>
    <property type="match status" value="1"/>
</dbReference>
<dbReference type="Proteomes" id="UP000625316">
    <property type="component" value="Unassembled WGS sequence"/>
</dbReference>
<dbReference type="GO" id="GO:0042597">
    <property type="term" value="C:periplasmic space"/>
    <property type="evidence" value="ECO:0007669"/>
    <property type="project" value="UniProtKB-ARBA"/>
</dbReference>
<evidence type="ECO:0000313" key="6">
    <source>
        <dbReference type="EMBL" id="MBE9030783.1"/>
    </source>
</evidence>
<dbReference type="InterPro" id="IPR000914">
    <property type="entry name" value="SBP_5_dom"/>
</dbReference>
<dbReference type="EMBL" id="JADEXQ010000044">
    <property type="protein sequence ID" value="MBE9030783.1"/>
    <property type="molecule type" value="Genomic_DNA"/>
</dbReference>
<dbReference type="InterPro" id="IPR023765">
    <property type="entry name" value="SBP_5_CS"/>
</dbReference>
<protein>
    <submittedName>
        <fullName evidence="6">ABC transporter substrate-binding protein</fullName>
    </submittedName>
</protein>